<name>A0A7C8YND4_OPUST</name>
<reference evidence="1" key="1">
    <citation type="journal article" date="2013" name="J. Plant Res.">
        <title>Effect of fungi and light on seed germination of three Opuntia species from semiarid lands of central Mexico.</title>
        <authorList>
            <person name="Delgado-Sanchez P."/>
            <person name="Jimenez-Bremont J.F."/>
            <person name="Guerrero-Gonzalez Mde L."/>
            <person name="Flores J."/>
        </authorList>
    </citation>
    <scope>NUCLEOTIDE SEQUENCE</scope>
    <source>
        <tissue evidence="1">Cladode</tissue>
    </source>
</reference>
<dbReference type="AlphaFoldDB" id="A0A7C8YND4"/>
<organism evidence="1">
    <name type="scientific">Opuntia streptacantha</name>
    <name type="common">Prickly pear cactus</name>
    <name type="synonym">Opuntia cardona</name>
    <dbReference type="NCBI Taxonomy" id="393608"/>
    <lineage>
        <taxon>Eukaryota</taxon>
        <taxon>Viridiplantae</taxon>
        <taxon>Streptophyta</taxon>
        <taxon>Embryophyta</taxon>
        <taxon>Tracheophyta</taxon>
        <taxon>Spermatophyta</taxon>
        <taxon>Magnoliopsida</taxon>
        <taxon>eudicotyledons</taxon>
        <taxon>Gunneridae</taxon>
        <taxon>Pentapetalae</taxon>
        <taxon>Caryophyllales</taxon>
        <taxon>Cactineae</taxon>
        <taxon>Cactaceae</taxon>
        <taxon>Opuntioideae</taxon>
        <taxon>Opuntia</taxon>
    </lineage>
</organism>
<dbReference type="EMBL" id="GISG01039634">
    <property type="protein sequence ID" value="MBA4622632.1"/>
    <property type="molecule type" value="Transcribed_RNA"/>
</dbReference>
<protein>
    <submittedName>
        <fullName evidence="1">Uncharacterized protein</fullName>
    </submittedName>
</protein>
<evidence type="ECO:0000313" key="1">
    <source>
        <dbReference type="EMBL" id="MBA4622632.1"/>
    </source>
</evidence>
<proteinExistence type="predicted"/>
<sequence>MNLDCCLEYIMHKIPRTCSSVEYEPYFGETKKALAYLSGVLALCGWEGLCTLSSEVVQARQMVRGRMDVDVGSSAAQPILIVSTKSHSLFWDRLAKLEL</sequence>
<accession>A0A7C8YND4</accession>
<reference evidence="1" key="2">
    <citation type="submission" date="2020-07" db="EMBL/GenBank/DDBJ databases">
        <authorList>
            <person name="Vera ALvarez R."/>
            <person name="Arias-Moreno D.M."/>
            <person name="Jimenez-Jacinto V."/>
            <person name="Jimenez-Bremont J.F."/>
            <person name="Swaminathan K."/>
            <person name="Moose S.P."/>
            <person name="Guerrero-Gonzalez M.L."/>
            <person name="Marino-Ramirez L."/>
            <person name="Landsman D."/>
            <person name="Rodriguez-Kessler M."/>
            <person name="Delgado-Sanchez P."/>
        </authorList>
    </citation>
    <scope>NUCLEOTIDE SEQUENCE</scope>
    <source>
        <tissue evidence="1">Cladode</tissue>
    </source>
</reference>